<dbReference type="GO" id="GO:0015179">
    <property type="term" value="F:L-amino acid transmembrane transporter activity"/>
    <property type="evidence" value="ECO:0007669"/>
    <property type="project" value="TreeGrafter"/>
</dbReference>
<name>A0AAV8WYD0_9CUCU</name>
<accession>A0AAV8WYD0</accession>
<dbReference type="AlphaFoldDB" id="A0AAV8WYD0"/>
<dbReference type="InterPro" id="IPR050598">
    <property type="entry name" value="AminoAcid_Transporter"/>
</dbReference>
<feature type="transmembrane region" description="Helical" evidence="5">
    <location>
        <begin position="51"/>
        <end position="74"/>
    </location>
</feature>
<sequence>MGQRNIPRSIVIAVPIVTILYVFMNIAYMTVLTNDEMMSSQAVAVTFGERVLGSLAFVIPLGVALSTFGCALSLQFGVTR</sequence>
<comment type="subcellular location">
    <subcellularLocation>
        <location evidence="1">Membrane</location>
        <topology evidence="1">Multi-pass membrane protein</topology>
    </subcellularLocation>
</comment>
<evidence type="ECO:0000256" key="1">
    <source>
        <dbReference type="ARBA" id="ARBA00004141"/>
    </source>
</evidence>
<evidence type="ECO:0000256" key="5">
    <source>
        <dbReference type="SAM" id="Phobius"/>
    </source>
</evidence>
<dbReference type="InterPro" id="IPR002293">
    <property type="entry name" value="AA/rel_permease1"/>
</dbReference>
<gene>
    <name evidence="6" type="ORF">NQ314_015909</name>
</gene>
<comment type="caution">
    <text evidence="6">The sequence shown here is derived from an EMBL/GenBank/DDBJ whole genome shotgun (WGS) entry which is preliminary data.</text>
</comment>
<dbReference type="PANTHER" id="PTHR11785">
    <property type="entry name" value="AMINO ACID TRANSPORTER"/>
    <property type="match status" value="1"/>
</dbReference>
<keyword evidence="3 5" id="KW-1133">Transmembrane helix</keyword>
<evidence type="ECO:0000256" key="4">
    <source>
        <dbReference type="ARBA" id="ARBA00023136"/>
    </source>
</evidence>
<dbReference type="Proteomes" id="UP001162156">
    <property type="component" value="Unassembled WGS sequence"/>
</dbReference>
<organism evidence="6 7">
    <name type="scientific">Rhamnusium bicolor</name>
    <dbReference type="NCBI Taxonomy" id="1586634"/>
    <lineage>
        <taxon>Eukaryota</taxon>
        <taxon>Metazoa</taxon>
        <taxon>Ecdysozoa</taxon>
        <taxon>Arthropoda</taxon>
        <taxon>Hexapoda</taxon>
        <taxon>Insecta</taxon>
        <taxon>Pterygota</taxon>
        <taxon>Neoptera</taxon>
        <taxon>Endopterygota</taxon>
        <taxon>Coleoptera</taxon>
        <taxon>Polyphaga</taxon>
        <taxon>Cucujiformia</taxon>
        <taxon>Chrysomeloidea</taxon>
        <taxon>Cerambycidae</taxon>
        <taxon>Lepturinae</taxon>
        <taxon>Rhagiini</taxon>
        <taxon>Rhamnusium</taxon>
    </lineage>
</organism>
<dbReference type="PANTHER" id="PTHR11785:SF514">
    <property type="entry name" value="B(0,+)-TYPE AMINO ACID TRANSPORTER 1-LIKE PROTEIN"/>
    <property type="match status" value="1"/>
</dbReference>
<evidence type="ECO:0000313" key="7">
    <source>
        <dbReference type="Proteomes" id="UP001162156"/>
    </source>
</evidence>
<dbReference type="Pfam" id="PF13520">
    <property type="entry name" value="AA_permease_2"/>
    <property type="match status" value="1"/>
</dbReference>
<proteinExistence type="predicted"/>
<reference evidence="6" key="1">
    <citation type="journal article" date="2023" name="Insect Mol. Biol.">
        <title>Genome sequencing provides insights into the evolution of gene families encoding plant cell wall-degrading enzymes in longhorned beetles.</title>
        <authorList>
            <person name="Shin N.R."/>
            <person name="Okamura Y."/>
            <person name="Kirsch R."/>
            <person name="Pauchet Y."/>
        </authorList>
    </citation>
    <scope>NUCLEOTIDE SEQUENCE</scope>
    <source>
        <strain evidence="6">RBIC_L_NR</strain>
    </source>
</reference>
<feature type="transmembrane region" description="Helical" evidence="5">
    <location>
        <begin position="12"/>
        <end position="31"/>
    </location>
</feature>
<dbReference type="Gene3D" id="1.20.1740.10">
    <property type="entry name" value="Amino acid/polyamine transporter I"/>
    <property type="match status" value="1"/>
</dbReference>
<protein>
    <submittedName>
        <fullName evidence="6">Uncharacterized protein</fullName>
    </submittedName>
</protein>
<keyword evidence="4 5" id="KW-0472">Membrane</keyword>
<keyword evidence="7" id="KW-1185">Reference proteome</keyword>
<evidence type="ECO:0000256" key="3">
    <source>
        <dbReference type="ARBA" id="ARBA00022989"/>
    </source>
</evidence>
<evidence type="ECO:0000256" key="2">
    <source>
        <dbReference type="ARBA" id="ARBA00022692"/>
    </source>
</evidence>
<dbReference type="EMBL" id="JANEYF010004433">
    <property type="protein sequence ID" value="KAJ8931212.1"/>
    <property type="molecule type" value="Genomic_DNA"/>
</dbReference>
<keyword evidence="2 5" id="KW-0812">Transmembrane</keyword>
<evidence type="ECO:0000313" key="6">
    <source>
        <dbReference type="EMBL" id="KAJ8931212.1"/>
    </source>
</evidence>
<dbReference type="GO" id="GO:0016020">
    <property type="term" value="C:membrane"/>
    <property type="evidence" value="ECO:0007669"/>
    <property type="project" value="UniProtKB-SubCell"/>
</dbReference>